<dbReference type="CDD" id="cd09272">
    <property type="entry name" value="RNase_HI_RT_Ty1"/>
    <property type="match status" value="1"/>
</dbReference>
<proteinExistence type="predicted"/>
<protein>
    <submittedName>
        <fullName evidence="2">Gag/pol protein</fullName>
    </submittedName>
</protein>
<reference evidence="2 3" key="1">
    <citation type="submission" date="2019-08" db="EMBL/GenBank/DDBJ databases">
        <title>Draft genome sequences of two oriental melons (Cucumis melo L. var makuwa).</title>
        <authorList>
            <person name="Kwon S.-Y."/>
        </authorList>
    </citation>
    <scope>NUCLEOTIDE SEQUENCE [LARGE SCALE GENOMIC DNA]</scope>
    <source>
        <strain evidence="3">cv. SW 3</strain>
        <tissue evidence="2">Leaf</tissue>
    </source>
</reference>
<accession>A0A5A7U855</accession>
<dbReference type="PANTHER" id="PTHR11439:SF467">
    <property type="entry name" value="INTEGRASE CATALYTIC DOMAIN-CONTAINING PROTEIN"/>
    <property type="match status" value="1"/>
</dbReference>
<dbReference type="PANTHER" id="PTHR11439">
    <property type="entry name" value="GAG-POL-RELATED RETROTRANSPOSON"/>
    <property type="match status" value="1"/>
</dbReference>
<sequence>MDKDEWIKAMNLKLEPMYFNLVWDLVDQPDGGYTQVEGVDYKETFSPVAKLNFIQILLSIAAYYDYEIWQMDVKIVFLNGNLEETIYMQQPEGFITLRQEQKVMLCTRSDICYAVGIVSSYQSNPGLAHWTAVKTILKYLRRTRDYMIVYGSKDFILTGYTDFDFKTYRNSRKSASGLVFTVNRGNVVWRSIKQVCITDSTIESEYVATCEATKEIV</sequence>
<dbReference type="AlphaFoldDB" id="A0A5A7U855"/>
<dbReference type="Proteomes" id="UP000321393">
    <property type="component" value="Unassembled WGS sequence"/>
</dbReference>
<comment type="caution">
    <text evidence="2">The sequence shown here is derived from an EMBL/GenBank/DDBJ whole genome shotgun (WGS) entry which is preliminary data.</text>
</comment>
<dbReference type="InterPro" id="IPR013103">
    <property type="entry name" value="RVT_2"/>
</dbReference>
<evidence type="ECO:0000259" key="1">
    <source>
        <dbReference type="Pfam" id="PF07727"/>
    </source>
</evidence>
<name>A0A5A7U855_CUCMM</name>
<organism evidence="2 3">
    <name type="scientific">Cucumis melo var. makuwa</name>
    <name type="common">Oriental melon</name>
    <dbReference type="NCBI Taxonomy" id="1194695"/>
    <lineage>
        <taxon>Eukaryota</taxon>
        <taxon>Viridiplantae</taxon>
        <taxon>Streptophyta</taxon>
        <taxon>Embryophyta</taxon>
        <taxon>Tracheophyta</taxon>
        <taxon>Spermatophyta</taxon>
        <taxon>Magnoliopsida</taxon>
        <taxon>eudicotyledons</taxon>
        <taxon>Gunneridae</taxon>
        <taxon>Pentapetalae</taxon>
        <taxon>rosids</taxon>
        <taxon>fabids</taxon>
        <taxon>Cucurbitales</taxon>
        <taxon>Cucurbitaceae</taxon>
        <taxon>Benincaseae</taxon>
        <taxon>Cucumis</taxon>
    </lineage>
</organism>
<gene>
    <name evidence="2" type="ORF">E6C27_scaffold55G00730</name>
</gene>
<dbReference type="EMBL" id="SSTE01011267">
    <property type="protein sequence ID" value="KAA0051350.1"/>
    <property type="molecule type" value="Genomic_DNA"/>
</dbReference>
<dbReference type="Pfam" id="PF07727">
    <property type="entry name" value="RVT_2"/>
    <property type="match status" value="1"/>
</dbReference>
<feature type="domain" description="Reverse transcriptase Ty1/copia-type" evidence="1">
    <location>
        <begin position="32"/>
        <end position="105"/>
    </location>
</feature>
<dbReference type="OrthoDB" id="411615at2759"/>
<evidence type="ECO:0000313" key="3">
    <source>
        <dbReference type="Proteomes" id="UP000321393"/>
    </source>
</evidence>
<evidence type="ECO:0000313" key="2">
    <source>
        <dbReference type="EMBL" id="KAA0051350.1"/>
    </source>
</evidence>